<gene>
    <name evidence="6" type="ORF">C477_20654</name>
</gene>
<sequence length="677" mass="73342">MAQRISRDEPEPGVSRTESAERRVEYTSETIDRLESFADETESPTLDVTATDLEAAYAAGDGDTDGEATAVPDALVATQADLTAGLLDPTAADRAADVTAAARDHADHEIAPSAYVATYAPAIDQLIDDAFASIDGEDESDADLETVRETLRAGLKSTLVDVQIGVDEFAATEPESDPNEASDEDENADNEHLESVGLETVFDAIPNPAFLIDDENTVLYYNRPYRRLLNLDADHRDFLGDDCRETLAAATYSDGRRHHTLADKVAENPRDADAAWDVERVDDDYGFADRIVYGDQSTMKDHTGAETHIEFLAMPLFDADGELATVLELIYDQTDAVRRQQSVEQLIGEVTGTLRSIGDGDLSARADFHDQYGVVDPTLLELTGEVNDMAHDFEELVERVNRQTDGLAASIERTTESAHEIDGQVTSQNQSLEAVATELEEFSGTMEEVAASSGEVADAADEALSEADRGVAAIEDATDVTDEILESSAELVETVETLDESVDEIGDVAEVIADVADQTNLLALNANIEAAKASDDGAGFAVVANEVKRLAEETQEHTEEIATRIEHVQQQARKTVDEVETSHEQVRTAESEIRDVVQSFSTISDSVQTAADGIQEVADANDDQAATVEEVMATVKEVQRHADTVAETTDEIVVEFEKQEQAVIELTDRIHELSAGQ</sequence>
<feature type="compositionally biased region" description="Acidic residues" evidence="4">
    <location>
        <begin position="174"/>
        <end position="188"/>
    </location>
</feature>
<dbReference type="PRINTS" id="PR00260">
    <property type="entry name" value="CHEMTRNSDUCR"/>
</dbReference>
<dbReference type="SUPFAM" id="SSF55785">
    <property type="entry name" value="PYP-like sensor domain (PAS domain)"/>
    <property type="match status" value="1"/>
</dbReference>
<accession>M0BW20</accession>
<dbReference type="PATRIC" id="fig|1227488.3.peg.4144"/>
<dbReference type="GO" id="GO:0016020">
    <property type="term" value="C:membrane"/>
    <property type="evidence" value="ECO:0007669"/>
    <property type="project" value="InterPro"/>
</dbReference>
<dbReference type="GO" id="GO:0004888">
    <property type="term" value="F:transmembrane signaling receptor activity"/>
    <property type="evidence" value="ECO:0007669"/>
    <property type="project" value="InterPro"/>
</dbReference>
<feature type="compositionally biased region" description="Basic and acidic residues" evidence="4">
    <location>
        <begin position="1"/>
        <end position="10"/>
    </location>
</feature>
<keyword evidence="1 3" id="KW-0807">Transducer</keyword>
<feature type="region of interest" description="Disordered" evidence="4">
    <location>
        <begin position="1"/>
        <end position="47"/>
    </location>
</feature>
<feature type="domain" description="Methyl-accepting transducer" evidence="5">
    <location>
        <begin position="403"/>
        <end position="639"/>
    </location>
</feature>
<comment type="caution">
    <text evidence="6">The sequence shown here is derived from an EMBL/GenBank/DDBJ whole genome shotgun (WGS) entry which is preliminary data.</text>
</comment>
<organism evidence="6 7">
    <name type="scientific">Haloterrigena salina JCM 13891</name>
    <dbReference type="NCBI Taxonomy" id="1227488"/>
    <lineage>
        <taxon>Archaea</taxon>
        <taxon>Methanobacteriati</taxon>
        <taxon>Methanobacteriota</taxon>
        <taxon>Stenosarchaea group</taxon>
        <taxon>Halobacteria</taxon>
        <taxon>Halobacteriales</taxon>
        <taxon>Natrialbaceae</taxon>
        <taxon>Haloterrigena</taxon>
    </lineage>
</organism>
<evidence type="ECO:0000256" key="4">
    <source>
        <dbReference type="SAM" id="MobiDB-lite"/>
    </source>
</evidence>
<evidence type="ECO:0000256" key="1">
    <source>
        <dbReference type="ARBA" id="ARBA00023224"/>
    </source>
</evidence>
<feature type="region of interest" description="Disordered" evidence="4">
    <location>
        <begin position="169"/>
        <end position="190"/>
    </location>
</feature>
<protein>
    <submittedName>
        <fullName evidence="6">Transducer protein htr31</fullName>
    </submittedName>
</protein>
<name>M0BW20_9EURY</name>
<dbReference type="PANTHER" id="PTHR32089:SF112">
    <property type="entry name" value="LYSOZYME-LIKE PROTEIN-RELATED"/>
    <property type="match status" value="1"/>
</dbReference>
<evidence type="ECO:0000256" key="3">
    <source>
        <dbReference type="PROSITE-ProRule" id="PRU00284"/>
    </source>
</evidence>
<dbReference type="InterPro" id="IPR004090">
    <property type="entry name" value="Chemotax_Me-accpt_rcpt"/>
</dbReference>
<dbReference type="SMART" id="SM00283">
    <property type="entry name" value="MA"/>
    <property type="match status" value="1"/>
</dbReference>
<dbReference type="GO" id="GO:0006935">
    <property type="term" value="P:chemotaxis"/>
    <property type="evidence" value="ECO:0007669"/>
    <property type="project" value="InterPro"/>
</dbReference>
<evidence type="ECO:0000256" key="2">
    <source>
        <dbReference type="ARBA" id="ARBA00029447"/>
    </source>
</evidence>
<dbReference type="CDD" id="cd11386">
    <property type="entry name" value="MCP_signal"/>
    <property type="match status" value="1"/>
</dbReference>
<evidence type="ECO:0000259" key="5">
    <source>
        <dbReference type="PROSITE" id="PS50111"/>
    </source>
</evidence>
<dbReference type="Pfam" id="PF13188">
    <property type="entry name" value="PAS_8"/>
    <property type="match status" value="1"/>
</dbReference>
<dbReference type="Proteomes" id="UP000011657">
    <property type="component" value="Unassembled WGS sequence"/>
</dbReference>
<dbReference type="SUPFAM" id="SSF58104">
    <property type="entry name" value="Methyl-accepting chemotaxis protein (MCP) signaling domain"/>
    <property type="match status" value="1"/>
</dbReference>
<keyword evidence="7" id="KW-1185">Reference proteome</keyword>
<feature type="compositionally biased region" description="Basic and acidic residues" evidence="4">
    <location>
        <begin position="18"/>
        <end position="36"/>
    </location>
</feature>
<dbReference type="InterPro" id="IPR035965">
    <property type="entry name" value="PAS-like_dom_sf"/>
</dbReference>
<proteinExistence type="inferred from homology"/>
<dbReference type="STRING" id="1227488.C477_20654"/>
<dbReference type="PROSITE" id="PS50111">
    <property type="entry name" value="CHEMOTAXIS_TRANSDUC_2"/>
    <property type="match status" value="1"/>
</dbReference>
<dbReference type="eggNOG" id="arCOG02318">
    <property type="taxonomic scope" value="Archaea"/>
</dbReference>
<dbReference type="InterPro" id="IPR004089">
    <property type="entry name" value="MCPsignal_dom"/>
</dbReference>
<dbReference type="EMBL" id="AOIS01000063">
    <property type="protein sequence ID" value="ELZ14588.1"/>
    <property type="molecule type" value="Genomic_DNA"/>
</dbReference>
<comment type="similarity">
    <text evidence="2">Belongs to the methyl-accepting chemotaxis (MCP) protein family.</text>
</comment>
<evidence type="ECO:0000313" key="7">
    <source>
        <dbReference type="Proteomes" id="UP000011657"/>
    </source>
</evidence>
<evidence type="ECO:0000313" key="6">
    <source>
        <dbReference type="EMBL" id="ELZ14588.1"/>
    </source>
</evidence>
<dbReference type="Gene3D" id="1.10.287.950">
    <property type="entry name" value="Methyl-accepting chemotaxis protein"/>
    <property type="match status" value="1"/>
</dbReference>
<dbReference type="Pfam" id="PF00015">
    <property type="entry name" value="MCPsignal"/>
    <property type="match status" value="1"/>
</dbReference>
<dbReference type="InterPro" id="IPR000014">
    <property type="entry name" value="PAS"/>
</dbReference>
<dbReference type="PANTHER" id="PTHR32089">
    <property type="entry name" value="METHYL-ACCEPTING CHEMOTAXIS PROTEIN MCPB"/>
    <property type="match status" value="1"/>
</dbReference>
<dbReference type="AlphaFoldDB" id="M0BW20"/>
<dbReference type="SMART" id="SM00304">
    <property type="entry name" value="HAMP"/>
    <property type="match status" value="3"/>
</dbReference>
<dbReference type="Gene3D" id="3.30.450.20">
    <property type="entry name" value="PAS domain"/>
    <property type="match status" value="1"/>
</dbReference>
<reference evidence="6 7" key="1">
    <citation type="journal article" date="2014" name="PLoS Genet.">
        <title>Phylogenetically driven sequencing of extremely halophilic archaea reveals strategies for static and dynamic osmo-response.</title>
        <authorList>
            <person name="Becker E.A."/>
            <person name="Seitzer P.M."/>
            <person name="Tritt A."/>
            <person name="Larsen D."/>
            <person name="Krusor M."/>
            <person name="Yao A.I."/>
            <person name="Wu D."/>
            <person name="Madern D."/>
            <person name="Eisen J.A."/>
            <person name="Darling A.E."/>
            <person name="Facciotti M.T."/>
        </authorList>
    </citation>
    <scope>NUCLEOTIDE SEQUENCE [LARGE SCALE GENOMIC DNA]</scope>
    <source>
        <strain evidence="6 7">JCM 13891</strain>
    </source>
</reference>
<dbReference type="RefSeq" id="WP_008896387.1">
    <property type="nucleotide sequence ID" value="NZ_AOIS01000063.1"/>
</dbReference>
<dbReference type="InterPro" id="IPR003660">
    <property type="entry name" value="HAMP_dom"/>
</dbReference>
<dbReference type="GO" id="GO:0007165">
    <property type="term" value="P:signal transduction"/>
    <property type="evidence" value="ECO:0007669"/>
    <property type="project" value="UniProtKB-KW"/>
</dbReference>
<dbReference type="OrthoDB" id="116658at2157"/>